<keyword evidence="3" id="KW-1185">Reference proteome</keyword>
<dbReference type="InterPro" id="IPR029052">
    <property type="entry name" value="Metallo-depent_PP-like"/>
</dbReference>
<dbReference type="Proteomes" id="UP001232063">
    <property type="component" value="Unassembled WGS sequence"/>
</dbReference>
<name>A0AAE3RCL7_9BACT</name>
<gene>
    <name evidence="2" type="ORF">QNI22_35515</name>
</gene>
<evidence type="ECO:0000259" key="1">
    <source>
        <dbReference type="Pfam" id="PF00149"/>
    </source>
</evidence>
<feature type="domain" description="Calcineurin-like phosphoesterase" evidence="1">
    <location>
        <begin position="26"/>
        <end position="155"/>
    </location>
</feature>
<accession>A0AAE3RCL7</accession>
<dbReference type="EMBL" id="JASJOU010000019">
    <property type="protein sequence ID" value="MDJ1506022.1"/>
    <property type="molecule type" value="Genomic_DNA"/>
</dbReference>
<evidence type="ECO:0000313" key="3">
    <source>
        <dbReference type="Proteomes" id="UP001232063"/>
    </source>
</evidence>
<dbReference type="InterPro" id="IPR051158">
    <property type="entry name" value="Metallophosphoesterase_sf"/>
</dbReference>
<dbReference type="PANTHER" id="PTHR31302:SF0">
    <property type="entry name" value="TRANSMEMBRANE PROTEIN WITH METALLOPHOSPHOESTERASE DOMAIN"/>
    <property type="match status" value="1"/>
</dbReference>
<dbReference type="PANTHER" id="PTHR31302">
    <property type="entry name" value="TRANSMEMBRANE PROTEIN WITH METALLOPHOSPHOESTERASE DOMAIN-RELATED"/>
    <property type="match status" value="1"/>
</dbReference>
<dbReference type="RefSeq" id="WP_314518685.1">
    <property type="nucleotide sequence ID" value="NZ_JASJOU010000019.1"/>
</dbReference>
<dbReference type="InterPro" id="IPR004843">
    <property type="entry name" value="Calcineurin-like_PHP"/>
</dbReference>
<evidence type="ECO:0000313" key="2">
    <source>
        <dbReference type="EMBL" id="MDJ1506022.1"/>
    </source>
</evidence>
<dbReference type="GO" id="GO:0016787">
    <property type="term" value="F:hydrolase activity"/>
    <property type="evidence" value="ECO:0007669"/>
    <property type="project" value="InterPro"/>
</dbReference>
<protein>
    <submittedName>
        <fullName evidence="2">Metallophosphoesterase</fullName>
    </submittedName>
</protein>
<dbReference type="Gene3D" id="3.60.21.10">
    <property type="match status" value="1"/>
</dbReference>
<dbReference type="AlphaFoldDB" id="A0AAE3RCL7"/>
<reference evidence="2" key="1">
    <citation type="submission" date="2023-05" db="EMBL/GenBank/DDBJ databases">
        <authorList>
            <person name="Zhang X."/>
        </authorList>
    </citation>
    <scope>NUCLEOTIDE SEQUENCE</scope>
    <source>
        <strain evidence="2">BD1B2-1</strain>
    </source>
</reference>
<organism evidence="2 3">
    <name type="scientific">Xanthocytophaga agilis</name>
    <dbReference type="NCBI Taxonomy" id="3048010"/>
    <lineage>
        <taxon>Bacteria</taxon>
        <taxon>Pseudomonadati</taxon>
        <taxon>Bacteroidota</taxon>
        <taxon>Cytophagia</taxon>
        <taxon>Cytophagales</taxon>
        <taxon>Rhodocytophagaceae</taxon>
        <taxon>Xanthocytophaga</taxon>
    </lineage>
</organism>
<sequence length="237" mass="27049">MLEIGYTNEYEVRYESYPFPDQLGFSVLYLSDLHVNRYSSTLIDNLEVSIDRLNPSVVLLGGDYIDSKGGIKHFQKLLAFLSQRSHVFAIAGNHDYFFGINAIQKMVEDQGIIWLEGKSYEIEVNGLKVQVTNEVSGNVSINTPIRILCVHHPIDPDQIQDKYHLVFAGHLHGCQVVLWETEKGLYPGKWFYRRNFLKASRKNSLYLISKGLGDTLPIRYNCKKDILLVTIGNPVLL</sequence>
<proteinExistence type="predicted"/>
<dbReference type="SUPFAM" id="SSF56300">
    <property type="entry name" value="Metallo-dependent phosphatases"/>
    <property type="match status" value="1"/>
</dbReference>
<comment type="caution">
    <text evidence="2">The sequence shown here is derived from an EMBL/GenBank/DDBJ whole genome shotgun (WGS) entry which is preliminary data.</text>
</comment>
<dbReference type="Pfam" id="PF00149">
    <property type="entry name" value="Metallophos"/>
    <property type="match status" value="1"/>
</dbReference>